<dbReference type="PANTHER" id="PTHR17630:SF44">
    <property type="entry name" value="PROTEIN AIM2"/>
    <property type="match status" value="1"/>
</dbReference>
<reference evidence="2" key="1">
    <citation type="journal article" date="2020" name="Stud. Mycol.">
        <title>101 Dothideomycetes genomes: a test case for predicting lifestyles and emergence of pathogens.</title>
        <authorList>
            <person name="Haridas S."/>
            <person name="Albert R."/>
            <person name="Binder M."/>
            <person name="Bloem J."/>
            <person name="Labutti K."/>
            <person name="Salamov A."/>
            <person name="Andreopoulos B."/>
            <person name="Baker S."/>
            <person name="Barry K."/>
            <person name="Bills G."/>
            <person name="Bluhm B."/>
            <person name="Cannon C."/>
            <person name="Castanera R."/>
            <person name="Culley D."/>
            <person name="Daum C."/>
            <person name="Ezra D."/>
            <person name="Gonzalez J."/>
            <person name="Henrissat B."/>
            <person name="Kuo A."/>
            <person name="Liang C."/>
            <person name="Lipzen A."/>
            <person name="Lutzoni F."/>
            <person name="Magnuson J."/>
            <person name="Mondo S."/>
            <person name="Nolan M."/>
            <person name="Ohm R."/>
            <person name="Pangilinan J."/>
            <person name="Park H.-J."/>
            <person name="Ramirez L."/>
            <person name="Alfaro M."/>
            <person name="Sun H."/>
            <person name="Tritt A."/>
            <person name="Yoshinaga Y."/>
            <person name="Zwiers L.-H."/>
            <person name="Turgeon B."/>
            <person name="Goodwin S."/>
            <person name="Spatafora J."/>
            <person name="Crous P."/>
            <person name="Grigoriev I."/>
        </authorList>
    </citation>
    <scope>NUCLEOTIDE SEQUENCE</scope>
    <source>
        <strain evidence="2">CBS 125425</strain>
    </source>
</reference>
<keyword evidence="3" id="KW-1185">Reference proteome</keyword>
<dbReference type="OrthoDB" id="17560at2759"/>
<dbReference type="InterPro" id="IPR002925">
    <property type="entry name" value="Dienelactn_hydro"/>
</dbReference>
<dbReference type="PANTHER" id="PTHR17630">
    <property type="entry name" value="DIENELACTONE HYDROLASE"/>
    <property type="match status" value="1"/>
</dbReference>
<dbReference type="InterPro" id="IPR029058">
    <property type="entry name" value="AB_hydrolase_fold"/>
</dbReference>
<protein>
    <submittedName>
        <fullName evidence="2">Esterase/lipase</fullName>
    </submittedName>
</protein>
<evidence type="ECO:0000313" key="2">
    <source>
        <dbReference type="EMBL" id="KAF2730875.1"/>
    </source>
</evidence>
<gene>
    <name evidence="2" type="ORF">EJ04DRAFT_555100</name>
</gene>
<dbReference type="AlphaFoldDB" id="A0A9P4V043"/>
<dbReference type="SUPFAM" id="SSF53474">
    <property type="entry name" value="alpha/beta-Hydrolases"/>
    <property type="match status" value="1"/>
</dbReference>
<sequence>MASNPMQRCCVVGVKHEGTAKGEIKKISDFRTYFMYPENKSTQNAILILTDIMGIDSINVQLIADQFAANGYFVVIPDLFDGNVVPLNPPADFDIMKWISTELPNRDVVDRKIEDTIKEMRGSLGVNKIGGVGYCFGGKYVCRHLKAGKLDAGFTAHPSFVDADELEGIQGPLSIAAAETDEIFPASKRHESEAILEKKDVPWQINLFSDVFHGFAVRSDLSKPREKFAKEQAFMQAVHWFDEHVKSSR</sequence>
<dbReference type="EMBL" id="ML996207">
    <property type="protein sequence ID" value="KAF2730875.1"/>
    <property type="molecule type" value="Genomic_DNA"/>
</dbReference>
<dbReference type="Gene3D" id="3.40.50.1820">
    <property type="entry name" value="alpha/beta hydrolase"/>
    <property type="match status" value="1"/>
</dbReference>
<dbReference type="Proteomes" id="UP000799444">
    <property type="component" value="Unassembled WGS sequence"/>
</dbReference>
<dbReference type="GO" id="GO:0016787">
    <property type="term" value="F:hydrolase activity"/>
    <property type="evidence" value="ECO:0007669"/>
    <property type="project" value="InterPro"/>
</dbReference>
<evidence type="ECO:0000259" key="1">
    <source>
        <dbReference type="Pfam" id="PF01738"/>
    </source>
</evidence>
<dbReference type="Pfam" id="PF01738">
    <property type="entry name" value="DLH"/>
    <property type="match status" value="1"/>
</dbReference>
<evidence type="ECO:0000313" key="3">
    <source>
        <dbReference type="Proteomes" id="UP000799444"/>
    </source>
</evidence>
<name>A0A9P4V043_9PLEO</name>
<comment type="caution">
    <text evidence="2">The sequence shown here is derived from an EMBL/GenBank/DDBJ whole genome shotgun (WGS) entry which is preliminary data.</text>
</comment>
<feature type="domain" description="Dienelactone hydrolase" evidence="1">
    <location>
        <begin position="30"/>
        <end position="244"/>
    </location>
</feature>
<organism evidence="2 3">
    <name type="scientific">Polyplosphaeria fusca</name>
    <dbReference type="NCBI Taxonomy" id="682080"/>
    <lineage>
        <taxon>Eukaryota</taxon>
        <taxon>Fungi</taxon>
        <taxon>Dikarya</taxon>
        <taxon>Ascomycota</taxon>
        <taxon>Pezizomycotina</taxon>
        <taxon>Dothideomycetes</taxon>
        <taxon>Pleosporomycetidae</taxon>
        <taxon>Pleosporales</taxon>
        <taxon>Tetraplosphaeriaceae</taxon>
        <taxon>Polyplosphaeria</taxon>
    </lineage>
</organism>
<proteinExistence type="predicted"/>
<accession>A0A9P4V043</accession>